<dbReference type="GO" id="GO:0005886">
    <property type="term" value="C:plasma membrane"/>
    <property type="evidence" value="ECO:0007669"/>
    <property type="project" value="UniProtKB-SubCell"/>
</dbReference>
<feature type="transmembrane region" description="Helical" evidence="7">
    <location>
        <begin position="135"/>
        <end position="158"/>
    </location>
</feature>
<evidence type="ECO:0000256" key="6">
    <source>
        <dbReference type="ARBA" id="ARBA00023136"/>
    </source>
</evidence>
<dbReference type="InterPro" id="IPR032816">
    <property type="entry name" value="VTT_dom"/>
</dbReference>
<keyword evidence="4 7" id="KW-0812">Transmembrane</keyword>
<accession>A0A837HS65</accession>
<comment type="subcellular location">
    <subcellularLocation>
        <location evidence="1 7">Cell membrane</location>
        <topology evidence="1 7">Multi-pass membrane protein</topology>
    </subcellularLocation>
</comment>
<comment type="similarity">
    <text evidence="2 7">Belongs to the DedA family.</text>
</comment>
<comment type="caution">
    <text evidence="9">The sequence shown here is derived from an EMBL/GenBank/DDBJ whole genome shotgun (WGS) entry which is preliminary data.</text>
</comment>
<evidence type="ECO:0000256" key="3">
    <source>
        <dbReference type="ARBA" id="ARBA00022475"/>
    </source>
</evidence>
<dbReference type="AlphaFoldDB" id="A0A837HS65"/>
<dbReference type="PANTHER" id="PTHR30353">
    <property type="entry name" value="INNER MEMBRANE PROTEIN DEDA-RELATED"/>
    <property type="match status" value="1"/>
</dbReference>
<evidence type="ECO:0000259" key="8">
    <source>
        <dbReference type="Pfam" id="PF09335"/>
    </source>
</evidence>
<name>A0A837HS65_9BACT</name>
<keyword evidence="5 7" id="KW-1133">Transmembrane helix</keyword>
<evidence type="ECO:0000256" key="5">
    <source>
        <dbReference type="ARBA" id="ARBA00022989"/>
    </source>
</evidence>
<feature type="transmembrane region" description="Helical" evidence="7">
    <location>
        <begin position="102"/>
        <end position="123"/>
    </location>
</feature>
<evidence type="ECO:0000313" key="10">
    <source>
        <dbReference type="Proteomes" id="UP000034656"/>
    </source>
</evidence>
<evidence type="ECO:0000256" key="7">
    <source>
        <dbReference type="RuleBase" id="RU367016"/>
    </source>
</evidence>
<keyword evidence="6 7" id="KW-0472">Membrane</keyword>
<organism evidence="9 10">
    <name type="scientific">Candidatus Nomurabacteria bacterium GW2011_GWC2_39_41</name>
    <dbReference type="NCBI Taxonomy" id="1618754"/>
    <lineage>
        <taxon>Bacteria</taxon>
        <taxon>Candidatus Nomuraibacteriota</taxon>
    </lineage>
</organism>
<dbReference type="Pfam" id="PF09335">
    <property type="entry name" value="VTT_dom"/>
    <property type="match status" value="1"/>
</dbReference>
<evidence type="ECO:0000256" key="2">
    <source>
        <dbReference type="ARBA" id="ARBA00010792"/>
    </source>
</evidence>
<feature type="transmembrane region" description="Helical" evidence="7">
    <location>
        <begin position="48"/>
        <end position="69"/>
    </location>
</feature>
<proteinExistence type="inferred from homology"/>
<dbReference type="Proteomes" id="UP000034656">
    <property type="component" value="Unassembled WGS sequence"/>
</dbReference>
<gene>
    <name evidence="9" type="ORF">UT51_C0001G0075</name>
</gene>
<feature type="domain" description="VTT" evidence="8">
    <location>
        <begin position="30"/>
        <end position="151"/>
    </location>
</feature>
<evidence type="ECO:0000256" key="4">
    <source>
        <dbReference type="ARBA" id="ARBA00022692"/>
    </source>
</evidence>
<sequence>MYTINFLANLVENHQILVYALIFLGIIIEGEFILLCTGVLVHLGALNFYFALPFVFMAGFCKTFLGYSIGSLMQDKWNHTKFFKYIEKRVSNIMPHFKQKPFWSIFISKFIMINHFVIVFAGYQKINFKKYLKAELLSTVIWAPGLILLGYFFSYTAISVSHEIWRFLMIVLVLIIAFVLFDKLVSRIYEIFEEFYHNHS</sequence>
<dbReference type="InterPro" id="IPR032818">
    <property type="entry name" value="DedA-like"/>
</dbReference>
<evidence type="ECO:0000256" key="1">
    <source>
        <dbReference type="ARBA" id="ARBA00004651"/>
    </source>
</evidence>
<keyword evidence="3 7" id="KW-1003">Cell membrane</keyword>
<feature type="transmembrane region" description="Helical" evidence="7">
    <location>
        <begin position="16"/>
        <end position="41"/>
    </location>
</feature>
<dbReference type="PANTHER" id="PTHR30353:SF15">
    <property type="entry name" value="INNER MEMBRANE PROTEIN YABI"/>
    <property type="match status" value="1"/>
</dbReference>
<dbReference type="EMBL" id="LBXB01000001">
    <property type="protein sequence ID" value="KKR20937.1"/>
    <property type="molecule type" value="Genomic_DNA"/>
</dbReference>
<reference evidence="9 10" key="1">
    <citation type="journal article" date="2015" name="Nature">
        <title>rRNA introns, odd ribosomes, and small enigmatic genomes across a large radiation of phyla.</title>
        <authorList>
            <person name="Brown C.T."/>
            <person name="Hug L.A."/>
            <person name="Thomas B.C."/>
            <person name="Sharon I."/>
            <person name="Castelle C.J."/>
            <person name="Singh A."/>
            <person name="Wilkins M.J."/>
            <person name="Williams K.H."/>
            <person name="Banfield J.F."/>
        </authorList>
    </citation>
    <scope>NUCLEOTIDE SEQUENCE [LARGE SCALE GENOMIC DNA]</scope>
</reference>
<feature type="transmembrane region" description="Helical" evidence="7">
    <location>
        <begin position="164"/>
        <end position="181"/>
    </location>
</feature>
<evidence type="ECO:0000313" key="9">
    <source>
        <dbReference type="EMBL" id="KKR20937.1"/>
    </source>
</evidence>
<protein>
    <recommendedName>
        <fullName evidence="8">VTT domain-containing protein</fullName>
    </recommendedName>
</protein>